<protein>
    <submittedName>
        <fullName evidence="1">Uncharacterized protein</fullName>
    </submittedName>
</protein>
<evidence type="ECO:0000313" key="1">
    <source>
        <dbReference type="EMBL" id="GFQ83223.1"/>
    </source>
</evidence>
<proteinExistence type="predicted"/>
<sequence>MDPFTKQGNCPRTLIRKSPYTKAGPLLRITVPRFDITGQPFRSHPCHGPIHYSTKLCFNVSLDNRGPFRITMQCFKSPGHNGIGFQQCMSLYSTIQCLQPVHGQQDTFSEQKMHPSTQQNSG</sequence>
<gene>
    <name evidence="1" type="ORF">TNCT_663511</name>
</gene>
<feature type="non-terminal residue" evidence="1">
    <location>
        <position position="122"/>
    </location>
</feature>
<comment type="caution">
    <text evidence="1">The sequence shown here is derived from an EMBL/GenBank/DDBJ whole genome shotgun (WGS) entry which is preliminary data.</text>
</comment>
<dbReference type="EMBL" id="BMAO01002788">
    <property type="protein sequence ID" value="GFQ83223.1"/>
    <property type="molecule type" value="Genomic_DNA"/>
</dbReference>
<keyword evidence="2" id="KW-1185">Reference proteome</keyword>
<reference evidence="1" key="1">
    <citation type="submission" date="2020-07" db="EMBL/GenBank/DDBJ databases">
        <title>Multicomponent nature underlies the extraordinary mechanical properties of spider dragline silk.</title>
        <authorList>
            <person name="Kono N."/>
            <person name="Nakamura H."/>
            <person name="Mori M."/>
            <person name="Yoshida Y."/>
            <person name="Ohtoshi R."/>
            <person name="Malay A.D."/>
            <person name="Moran D.A.P."/>
            <person name="Tomita M."/>
            <person name="Numata K."/>
            <person name="Arakawa K."/>
        </authorList>
    </citation>
    <scope>NUCLEOTIDE SEQUENCE</scope>
</reference>
<accession>A0A8X6KUV3</accession>
<evidence type="ECO:0000313" key="2">
    <source>
        <dbReference type="Proteomes" id="UP000887116"/>
    </source>
</evidence>
<name>A0A8X6KUV3_TRICU</name>
<dbReference type="AlphaFoldDB" id="A0A8X6KUV3"/>
<organism evidence="1 2">
    <name type="scientific">Trichonephila clavata</name>
    <name type="common">Joro spider</name>
    <name type="synonym">Nephila clavata</name>
    <dbReference type="NCBI Taxonomy" id="2740835"/>
    <lineage>
        <taxon>Eukaryota</taxon>
        <taxon>Metazoa</taxon>
        <taxon>Ecdysozoa</taxon>
        <taxon>Arthropoda</taxon>
        <taxon>Chelicerata</taxon>
        <taxon>Arachnida</taxon>
        <taxon>Araneae</taxon>
        <taxon>Araneomorphae</taxon>
        <taxon>Entelegynae</taxon>
        <taxon>Araneoidea</taxon>
        <taxon>Nephilidae</taxon>
        <taxon>Trichonephila</taxon>
    </lineage>
</organism>
<dbReference type="Proteomes" id="UP000887116">
    <property type="component" value="Unassembled WGS sequence"/>
</dbReference>